<sequence>MSSSDNDVVRIYFDEERAKSRGDADLFDDANLSATIYPWKYDRGPSIDVHDAKQQLVFRVFRSHGPYEFEKPISFKIFDLARQAWKLSGSFVHHGSSDGVYRIALTSIEPWPENGTFIERLKDRILDGCDFPRLVQYVVATKRGLLSEWGKVVFAKDEHLARFHDDLRSAKLTEDGIGRGFDYVPSLDKVEKSEEGS</sequence>
<dbReference type="Proteomes" id="UP000698028">
    <property type="component" value="Unassembled WGS sequence"/>
</dbReference>
<keyword evidence="2" id="KW-1185">Reference proteome</keyword>
<gene>
    <name evidence="1" type="ORF">KTQ36_05120</name>
</gene>
<dbReference type="EMBL" id="JAHVAH010000001">
    <property type="protein sequence ID" value="MBW0144674.1"/>
    <property type="molecule type" value="Genomic_DNA"/>
</dbReference>
<proteinExistence type="predicted"/>
<comment type="caution">
    <text evidence="1">The sequence shown here is derived from an EMBL/GenBank/DDBJ whole genome shotgun (WGS) entry which is preliminary data.</text>
</comment>
<name>A0ABS6V539_9SPHN</name>
<reference evidence="1 2" key="1">
    <citation type="submission" date="2021-07" db="EMBL/GenBank/DDBJ databases">
        <title>The draft genome sequence of Sphingomicrobium sp. B8.</title>
        <authorList>
            <person name="Mu L."/>
        </authorList>
    </citation>
    <scope>NUCLEOTIDE SEQUENCE [LARGE SCALE GENOMIC DNA]</scope>
    <source>
        <strain evidence="1 2">B8</strain>
    </source>
</reference>
<evidence type="ECO:0000313" key="1">
    <source>
        <dbReference type="EMBL" id="MBW0144674.1"/>
    </source>
</evidence>
<dbReference type="RefSeq" id="WP_218632641.1">
    <property type="nucleotide sequence ID" value="NZ_JAHVAH010000001.1"/>
</dbReference>
<organism evidence="1 2">
    <name type="scientific">Sphingomicrobium clamense</name>
    <dbReference type="NCBI Taxonomy" id="2851013"/>
    <lineage>
        <taxon>Bacteria</taxon>
        <taxon>Pseudomonadati</taxon>
        <taxon>Pseudomonadota</taxon>
        <taxon>Alphaproteobacteria</taxon>
        <taxon>Sphingomonadales</taxon>
        <taxon>Sphingomonadaceae</taxon>
        <taxon>Sphingomicrobium</taxon>
    </lineage>
</organism>
<protein>
    <submittedName>
        <fullName evidence="1">Uncharacterized protein</fullName>
    </submittedName>
</protein>
<evidence type="ECO:0000313" key="2">
    <source>
        <dbReference type="Proteomes" id="UP000698028"/>
    </source>
</evidence>
<accession>A0ABS6V539</accession>